<protein>
    <submittedName>
        <fullName evidence="2">Uncharacterized protein</fullName>
    </submittedName>
</protein>
<gene>
    <name evidence="3" type="ORF">JZ751_004406</name>
    <name evidence="2" type="ORF">JZ751_006329</name>
</gene>
<keyword evidence="4" id="KW-1185">Reference proteome</keyword>
<organism evidence="2 4">
    <name type="scientific">Albula glossodonta</name>
    <name type="common">roundjaw bonefish</name>
    <dbReference type="NCBI Taxonomy" id="121402"/>
    <lineage>
        <taxon>Eukaryota</taxon>
        <taxon>Metazoa</taxon>
        <taxon>Chordata</taxon>
        <taxon>Craniata</taxon>
        <taxon>Vertebrata</taxon>
        <taxon>Euteleostomi</taxon>
        <taxon>Actinopterygii</taxon>
        <taxon>Neopterygii</taxon>
        <taxon>Teleostei</taxon>
        <taxon>Albuliformes</taxon>
        <taxon>Albulidae</taxon>
        <taxon>Albula</taxon>
    </lineage>
</organism>
<evidence type="ECO:0000313" key="4">
    <source>
        <dbReference type="Proteomes" id="UP000824540"/>
    </source>
</evidence>
<reference evidence="2" key="1">
    <citation type="thesis" date="2021" institute="BYU ScholarsArchive" country="Provo, UT, USA">
        <title>Applications of and Algorithms for Genome Assembly and Genomic Analyses with an Emphasis on Marine Teleosts.</title>
        <authorList>
            <person name="Pickett B.D."/>
        </authorList>
    </citation>
    <scope>NUCLEOTIDE SEQUENCE</scope>
    <source>
        <strain evidence="2">HI-2016</strain>
    </source>
</reference>
<feature type="compositionally biased region" description="Basic and acidic residues" evidence="1">
    <location>
        <begin position="128"/>
        <end position="138"/>
    </location>
</feature>
<feature type="region of interest" description="Disordered" evidence="1">
    <location>
        <begin position="74"/>
        <end position="138"/>
    </location>
</feature>
<comment type="caution">
    <text evidence="2">The sequence shown here is derived from an EMBL/GenBank/DDBJ whole genome shotgun (WGS) entry which is preliminary data.</text>
</comment>
<dbReference type="Proteomes" id="UP000824540">
    <property type="component" value="Unassembled WGS sequence"/>
</dbReference>
<sequence>MASLILAIRHSMSDCFAGTKTRGTDFWLLLPQLEGGQCGVKRVVRTTRDTFPARTMYPQGCHPRWRIIDTIEQGDEEHGGLPTAERRSGHSLEMDSQPPPRRRVVAQSRACQSRPNEIPKGVGPGGRGAREAPEGVGP</sequence>
<evidence type="ECO:0000313" key="2">
    <source>
        <dbReference type="EMBL" id="KAG9329259.1"/>
    </source>
</evidence>
<evidence type="ECO:0000313" key="3">
    <source>
        <dbReference type="EMBL" id="KAG9329523.1"/>
    </source>
</evidence>
<name>A0A8T2MLI7_9TELE</name>
<evidence type="ECO:0000256" key="1">
    <source>
        <dbReference type="SAM" id="MobiDB-lite"/>
    </source>
</evidence>
<feature type="non-terminal residue" evidence="2">
    <location>
        <position position="1"/>
    </location>
</feature>
<dbReference type="AlphaFoldDB" id="A0A8T2MLI7"/>
<dbReference type="EMBL" id="JAFBMS010001333">
    <property type="protein sequence ID" value="KAG9329259.1"/>
    <property type="molecule type" value="Genomic_DNA"/>
</dbReference>
<dbReference type="EMBL" id="JAFBMS010001132">
    <property type="protein sequence ID" value="KAG9329523.1"/>
    <property type="molecule type" value="Genomic_DNA"/>
</dbReference>
<proteinExistence type="predicted"/>
<feature type="compositionally biased region" description="Basic and acidic residues" evidence="1">
    <location>
        <begin position="76"/>
        <end position="93"/>
    </location>
</feature>
<accession>A0A8T2MLI7</accession>